<dbReference type="GO" id="GO:0004853">
    <property type="term" value="F:uroporphyrinogen decarboxylase activity"/>
    <property type="evidence" value="ECO:0007669"/>
    <property type="project" value="InterPro"/>
</dbReference>
<dbReference type="AlphaFoldDB" id="A0AAP2W9P8"/>
<dbReference type="RefSeq" id="WP_231061916.1">
    <property type="nucleotide sequence ID" value="NZ_JAJNOR010000002.1"/>
</dbReference>
<dbReference type="GO" id="GO:0006779">
    <property type="term" value="P:porphyrin-containing compound biosynthetic process"/>
    <property type="evidence" value="ECO:0007669"/>
    <property type="project" value="InterPro"/>
</dbReference>
<dbReference type="InterPro" id="IPR052024">
    <property type="entry name" value="Methanogen_methyltrans"/>
</dbReference>
<keyword evidence="3" id="KW-1185">Reference proteome</keyword>
<dbReference type="InterPro" id="IPR000257">
    <property type="entry name" value="Uroporphyrinogen_deCOase"/>
</dbReference>
<sequence>MTRKERIMAALAKEEVDRIPLGMWYHLPHVDQDAVALAETQIHMAEDYGLDFIKMMPFGNYQAVDYGLSCTYYCTPTQAVFERKYDIESVEEWGELKELPGCYGCHGKTLAAAMQIAKQQKKKGIEIPFLQTIFSPLTIARKLAGDRIFTDMKEEPALLHHALDAIMRTSINFVKENVNAGVSGFFFASQCSSYDLMTEEEYREFGARYDVPILNSIKDDTFFNVIHIHGENTMFKLLSSYPVNCVNWHDRWVAPDLAQARTITDKCLMGGINESWLGKAAPGEIKVHIKEAVELGGRRGLILSPGCCASMKTPAENFYACRNAVREL</sequence>
<evidence type="ECO:0000259" key="1">
    <source>
        <dbReference type="Pfam" id="PF01208"/>
    </source>
</evidence>
<dbReference type="EMBL" id="JAJNOR010000002">
    <property type="protein sequence ID" value="MCD2491994.1"/>
    <property type="molecule type" value="Genomic_DNA"/>
</dbReference>
<feature type="domain" description="Uroporphyrinogen decarboxylase (URO-D)" evidence="1">
    <location>
        <begin position="2"/>
        <end position="327"/>
    </location>
</feature>
<proteinExistence type="predicted"/>
<accession>A0AAP2W9P8</accession>
<evidence type="ECO:0000313" key="3">
    <source>
        <dbReference type="Proteomes" id="UP001299265"/>
    </source>
</evidence>
<name>A0AAP2W9P8_9FIRM</name>
<reference evidence="2 3" key="1">
    <citation type="submission" date="2021-11" db="EMBL/GenBank/DDBJ databases">
        <title>Lacrimispora sp. nov. NSJ-141 isolated from human feces.</title>
        <authorList>
            <person name="Abdugheni R."/>
        </authorList>
    </citation>
    <scope>NUCLEOTIDE SEQUENCE [LARGE SCALE GENOMIC DNA]</scope>
    <source>
        <strain evidence="2 3">NSJ-141</strain>
    </source>
</reference>
<comment type="caution">
    <text evidence="2">The sequence shown here is derived from an EMBL/GenBank/DDBJ whole genome shotgun (WGS) entry which is preliminary data.</text>
</comment>
<evidence type="ECO:0000313" key="2">
    <source>
        <dbReference type="EMBL" id="MCD2491994.1"/>
    </source>
</evidence>
<organism evidence="2 3">
    <name type="scientific">Lientehia hominis</name>
    <dbReference type="NCBI Taxonomy" id="2897778"/>
    <lineage>
        <taxon>Bacteria</taxon>
        <taxon>Bacillati</taxon>
        <taxon>Bacillota</taxon>
        <taxon>Clostridia</taxon>
        <taxon>Lachnospirales</taxon>
        <taxon>Lachnospiraceae</taxon>
        <taxon>Lientehia</taxon>
    </lineage>
</organism>
<gene>
    <name evidence="2" type="ORF">LQE92_05060</name>
</gene>
<dbReference type="PANTHER" id="PTHR47099:SF1">
    <property type="entry name" value="METHYLCOBAMIDE:COM METHYLTRANSFERASE MTBA"/>
    <property type="match status" value="1"/>
</dbReference>
<protein>
    <submittedName>
        <fullName evidence="2">Uroporphyrinogen decarboxylase</fullName>
    </submittedName>
</protein>
<dbReference type="Pfam" id="PF01208">
    <property type="entry name" value="URO-D"/>
    <property type="match status" value="1"/>
</dbReference>
<dbReference type="InterPro" id="IPR038071">
    <property type="entry name" value="UROD/MetE-like_sf"/>
</dbReference>
<dbReference type="PANTHER" id="PTHR47099">
    <property type="entry name" value="METHYLCOBAMIDE:COM METHYLTRANSFERASE MTBA"/>
    <property type="match status" value="1"/>
</dbReference>
<dbReference type="Gene3D" id="3.20.20.210">
    <property type="match status" value="1"/>
</dbReference>
<dbReference type="Proteomes" id="UP001299265">
    <property type="component" value="Unassembled WGS sequence"/>
</dbReference>
<dbReference type="SUPFAM" id="SSF51726">
    <property type="entry name" value="UROD/MetE-like"/>
    <property type="match status" value="1"/>
</dbReference>